<dbReference type="InterPro" id="IPR036928">
    <property type="entry name" value="AS_sf"/>
</dbReference>
<dbReference type="Pfam" id="PF01425">
    <property type="entry name" value="Amidase"/>
    <property type="match status" value="1"/>
</dbReference>
<protein>
    <submittedName>
        <fullName evidence="2">Amidase</fullName>
    </submittedName>
</protein>
<keyword evidence="3" id="KW-1185">Reference proteome</keyword>
<gene>
    <name evidence="2" type="ORF">ACFQ00_09435</name>
</gene>
<dbReference type="PANTHER" id="PTHR11895:SF151">
    <property type="entry name" value="GLUTAMYL-TRNA(GLN) AMIDOTRANSFERASE SUBUNIT A"/>
    <property type="match status" value="1"/>
</dbReference>
<proteinExistence type="predicted"/>
<organism evidence="2 3">
    <name type="scientific">Sphingosinicella xenopeptidilytica</name>
    <dbReference type="NCBI Taxonomy" id="364098"/>
    <lineage>
        <taxon>Bacteria</taxon>
        <taxon>Pseudomonadati</taxon>
        <taxon>Pseudomonadota</taxon>
        <taxon>Alphaproteobacteria</taxon>
        <taxon>Sphingomonadales</taxon>
        <taxon>Sphingosinicellaceae</taxon>
        <taxon>Sphingosinicella</taxon>
    </lineage>
</organism>
<dbReference type="EMBL" id="JBHTIK010000005">
    <property type="protein sequence ID" value="MFD0848543.1"/>
    <property type="molecule type" value="Genomic_DNA"/>
</dbReference>
<sequence>MTDLTDLPALSASEAAARIRTGSLGSEELVRVCLDRITAREPVVHAWAWLDPDAALAAARACDAEAPRGPLHGVPLGLKDVIDTADMPTEFGSEAFAGHLPARDAACVAALRAAGAVIMGKLVTAEFATYRPGPTANPLNPDHTPGGSSSGSAAAVADFHVPLALGTQTAGSVIRPASFCGIHGFKPTFGRYSNDGVLATAHRLDTLGSFARTVEDLLLLDAVLGDAADVPTPTPVVGLYRSEAWEEASPAMQDALEETAARLRAAGYDVIDIAAAEPFAKLAEAQAIIHKREAWLCLGEIRRTHAAKVSQLFRDFIDEGERIGAEAYAGACAVQDAGKAEEAVLFGGADVLLTPGAPGIAPEGLSATGNPRFNRAWTALGTPCLGFPGGSEAGLPLGLQFVGRSGSDRALLRQGAAMLAALA</sequence>
<dbReference type="InterPro" id="IPR000120">
    <property type="entry name" value="Amidase"/>
</dbReference>
<dbReference type="SUPFAM" id="SSF75304">
    <property type="entry name" value="Amidase signature (AS) enzymes"/>
    <property type="match status" value="1"/>
</dbReference>
<feature type="domain" description="Amidase" evidence="1">
    <location>
        <begin position="28"/>
        <end position="412"/>
    </location>
</feature>
<evidence type="ECO:0000313" key="2">
    <source>
        <dbReference type="EMBL" id="MFD0848543.1"/>
    </source>
</evidence>
<comment type="caution">
    <text evidence="2">The sequence shown here is derived from an EMBL/GenBank/DDBJ whole genome shotgun (WGS) entry which is preliminary data.</text>
</comment>
<evidence type="ECO:0000313" key="3">
    <source>
        <dbReference type="Proteomes" id="UP001597124"/>
    </source>
</evidence>
<accession>A0ABW3C2W8</accession>
<reference evidence="3" key="1">
    <citation type="journal article" date="2019" name="Int. J. Syst. Evol. Microbiol.">
        <title>The Global Catalogue of Microorganisms (GCM) 10K type strain sequencing project: providing services to taxonomists for standard genome sequencing and annotation.</title>
        <authorList>
            <consortium name="The Broad Institute Genomics Platform"/>
            <consortium name="The Broad Institute Genome Sequencing Center for Infectious Disease"/>
            <person name="Wu L."/>
            <person name="Ma J."/>
        </authorList>
    </citation>
    <scope>NUCLEOTIDE SEQUENCE [LARGE SCALE GENOMIC DNA]</scope>
    <source>
        <strain evidence="3">CCUG 52537</strain>
    </source>
</reference>
<dbReference type="InterPro" id="IPR023631">
    <property type="entry name" value="Amidase_dom"/>
</dbReference>
<dbReference type="Proteomes" id="UP001597124">
    <property type="component" value="Unassembled WGS sequence"/>
</dbReference>
<name>A0ABW3C2W8_SPHXN</name>
<dbReference type="PANTHER" id="PTHR11895">
    <property type="entry name" value="TRANSAMIDASE"/>
    <property type="match status" value="1"/>
</dbReference>
<dbReference type="RefSeq" id="WP_381489457.1">
    <property type="nucleotide sequence ID" value="NZ_JBHTIK010000005.1"/>
</dbReference>
<dbReference type="Gene3D" id="3.90.1300.10">
    <property type="entry name" value="Amidase signature (AS) domain"/>
    <property type="match status" value="1"/>
</dbReference>
<evidence type="ECO:0000259" key="1">
    <source>
        <dbReference type="Pfam" id="PF01425"/>
    </source>
</evidence>